<protein>
    <submittedName>
        <fullName evidence="2">Uncharacterized protein</fullName>
    </submittedName>
</protein>
<keyword evidence="3" id="KW-1185">Reference proteome</keyword>
<proteinExistence type="predicted"/>
<name>A0ABP0G1D1_CLALP</name>
<sequence length="60" mass="6436">MGNLRACCLPWKSVAVSQAPSPESNLIPRHPPCDPQSYPESPTSTGRGPVGFWSDKCTPP</sequence>
<gene>
    <name evidence="2" type="ORF">CVLEPA_LOCUS16753</name>
</gene>
<accession>A0ABP0G1D1</accession>
<dbReference type="EMBL" id="CAWYQH010000101">
    <property type="protein sequence ID" value="CAK8685644.1"/>
    <property type="molecule type" value="Genomic_DNA"/>
</dbReference>
<feature type="region of interest" description="Disordered" evidence="1">
    <location>
        <begin position="19"/>
        <end position="60"/>
    </location>
</feature>
<dbReference type="Proteomes" id="UP001642483">
    <property type="component" value="Unassembled WGS sequence"/>
</dbReference>
<evidence type="ECO:0000256" key="1">
    <source>
        <dbReference type="SAM" id="MobiDB-lite"/>
    </source>
</evidence>
<reference evidence="2 3" key="1">
    <citation type="submission" date="2024-02" db="EMBL/GenBank/DDBJ databases">
        <authorList>
            <person name="Daric V."/>
            <person name="Darras S."/>
        </authorList>
    </citation>
    <scope>NUCLEOTIDE SEQUENCE [LARGE SCALE GENOMIC DNA]</scope>
</reference>
<organism evidence="2 3">
    <name type="scientific">Clavelina lepadiformis</name>
    <name type="common">Light-bulb sea squirt</name>
    <name type="synonym">Ascidia lepadiformis</name>
    <dbReference type="NCBI Taxonomy" id="159417"/>
    <lineage>
        <taxon>Eukaryota</taxon>
        <taxon>Metazoa</taxon>
        <taxon>Chordata</taxon>
        <taxon>Tunicata</taxon>
        <taxon>Ascidiacea</taxon>
        <taxon>Aplousobranchia</taxon>
        <taxon>Clavelinidae</taxon>
        <taxon>Clavelina</taxon>
    </lineage>
</organism>
<evidence type="ECO:0000313" key="2">
    <source>
        <dbReference type="EMBL" id="CAK8685644.1"/>
    </source>
</evidence>
<evidence type="ECO:0000313" key="3">
    <source>
        <dbReference type="Proteomes" id="UP001642483"/>
    </source>
</evidence>
<comment type="caution">
    <text evidence="2">The sequence shown here is derived from an EMBL/GenBank/DDBJ whole genome shotgun (WGS) entry which is preliminary data.</text>
</comment>